<dbReference type="GO" id="GO:0003924">
    <property type="term" value="F:GTPase activity"/>
    <property type="evidence" value="ECO:0007669"/>
    <property type="project" value="InterPro"/>
</dbReference>
<sequence length="331" mass="36951">MAGYRAEDDYDYLFKVVLIGDSGVGKSNLLSRFTRNEFSLESKSTIGVEFATRSLNVDGKVIKAQIWDTAGQERYHFYYSLALLSFIFDLGIFSSLLVLQGIWFCNSSVAIIACFTSKTAKSWLTSDMILLRRAHIYYRMFHVCYAYTVVVTATGCYCHGLNVRLHLLPSNGIKKEESTHKNNENIPYRAITSAYYRGAVGALLVYDVTRHSTFENVERWLRELRDHTDPNIVVMLVGNKSDLRHLVAVSTEDGKSFAEKESLYFMETSALEATNVEIAFAEVLTQIYNVVSKKAMETSDDGAASAVPSKGEKIDVGKDVSAMKKGGCCSS</sequence>
<gene>
    <name evidence="3" type="ORF">Godav_022643</name>
</gene>
<dbReference type="Pfam" id="PF00071">
    <property type="entry name" value="Ras"/>
    <property type="match status" value="2"/>
</dbReference>
<keyword evidence="2" id="KW-0812">Transmembrane</keyword>
<name>A0A7J8SQH3_GOSDV</name>
<keyword evidence="4" id="KW-1185">Reference proteome</keyword>
<evidence type="ECO:0000313" key="3">
    <source>
        <dbReference type="EMBL" id="MBA0627836.1"/>
    </source>
</evidence>
<dbReference type="PROSITE" id="PS51421">
    <property type="entry name" value="RAS"/>
    <property type="match status" value="1"/>
</dbReference>
<feature type="transmembrane region" description="Helical" evidence="2">
    <location>
        <begin position="81"/>
        <end position="104"/>
    </location>
</feature>
<dbReference type="SMART" id="SM00174">
    <property type="entry name" value="RHO"/>
    <property type="match status" value="1"/>
</dbReference>
<proteinExistence type="inferred from homology"/>
<dbReference type="EMBL" id="JABFAC010000011">
    <property type="protein sequence ID" value="MBA0627836.1"/>
    <property type="molecule type" value="Genomic_DNA"/>
</dbReference>
<dbReference type="GO" id="GO:0005525">
    <property type="term" value="F:GTP binding"/>
    <property type="evidence" value="ECO:0007669"/>
    <property type="project" value="InterPro"/>
</dbReference>
<dbReference type="InterPro" id="IPR005225">
    <property type="entry name" value="Small_GTP-bd"/>
</dbReference>
<organism evidence="3 4">
    <name type="scientific">Gossypium davidsonii</name>
    <name type="common">Davidson's cotton</name>
    <name type="synonym">Gossypium klotzschianum subsp. davidsonii</name>
    <dbReference type="NCBI Taxonomy" id="34287"/>
    <lineage>
        <taxon>Eukaryota</taxon>
        <taxon>Viridiplantae</taxon>
        <taxon>Streptophyta</taxon>
        <taxon>Embryophyta</taxon>
        <taxon>Tracheophyta</taxon>
        <taxon>Spermatophyta</taxon>
        <taxon>Magnoliopsida</taxon>
        <taxon>eudicotyledons</taxon>
        <taxon>Gunneridae</taxon>
        <taxon>Pentapetalae</taxon>
        <taxon>rosids</taxon>
        <taxon>malvids</taxon>
        <taxon>Malvales</taxon>
        <taxon>Malvaceae</taxon>
        <taxon>Malvoideae</taxon>
        <taxon>Gossypium</taxon>
    </lineage>
</organism>
<dbReference type="AlphaFoldDB" id="A0A7J8SQH3"/>
<evidence type="ECO:0008006" key="5">
    <source>
        <dbReference type="Google" id="ProtNLM"/>
    </source>
</evidence>
<dbReference type="PANTHER" id="PTHR47979">
    <property type="entry name" value="DRAB11-RELATED"/>
    <property type="match status" value="1"/>
</dbReference>
<dbReference type="InterPro" id="IPR050209">
    <property type="entry name" value="Rab_GTPases_membrane_traffic"/>
</dbReference>
<reference evidence="3 4" key="1">
    <citation type="journal article" date="2019" name="Genome Biol. Evol.">
        <title>Insights into the evolution of the New World diploid cottons (Gossypium, subgenus Houzingenia) based on genome sequencing.</title>
        <authorList>
            <person name="Grover C.E."/>
            <person name="Arick M.A. 2nd"/>
            <person name="Thrash A."/>
            <person name="Conover J.L."/>
            <person name="Sanders W.S."/>
            <person name="Peterson D.G."/>
            <person name="Frelichowski J.E."/>
            <person name="Scheffler J.A."/>
            <person name="Scheffler B.E."/>
            <person name="Wendel J.F."/>
        </authorList>
    </citation>
    <scope>NUCLEOTIDE SEQUENCE [LARGE SCALE GENOMIC DNA]</scope>
    <source>
        <strain evidence="3">27</strain>
        <tissue evidence="3">Leaf</tissue>
    </source>
</reference>
<evidence type="ECO:0000313" key="4">
    <source>
        <dbReference type="Proteomes" id="UP000593561"/>
    </source>
</evidence>
<keyword evidence="2" id="KW-0472">Membrane</keyword>
<dbReference type="FunFam" id="3.40.50.300:FF:003004">
    <property type="entry name" value="ras-related protein Rab-39B-like isoform X2"/>
    <property type="match status" value="1"/>
</dbReference>
<dbReference type="FunFam" id="3.40.50.300:FF:001447">
    <property type="entry name" value="Ras-related protein Rab-1B"/>
    <property type="match status" value="1"/>
</dbReference>
<evidence type="ECO:0000256" key="2">
    <source>
        <dbReference type="SAM" id="Phobius"/>
    </source>
</evidence>
<dbReference type="CDD" id="cd01868">
    <property type="entry name" value="Rab11_like"/>
    <property type="match status" value="1"/>
</dbReference>
<dbReference type="PROSITE" id="PS51420">
    <property type="entry name" value="RHO"/>
    <property type="match status" value="1"/>
</dbReference>
<dbReference type="Gene3D" id="3.40.50.300">
    <property type="entry name" value="P-loop containing nucleotide triphosphate hydrolases"/>
    <property type="match status" value="2"/>
</dbReference>
<dbReference type="PROSITE" id="PS51419">
    <property type="entry name" value="RAB"/>
    <property type="match status" value="1"/>
</dbReference>
<dbReference type="SMART" id="SM00173">
    <property type="entry name" value="RAS"/>
    <property type="match status" value="1"/>
</dbReference>
<comment type="caution">
    <text evidence="3">The sequence shown here is derived from an EMBL/GenBank/DDBJ whole genome shotgun (WGS) entry which is preliminary data.</text>
</comment>
<comment type="similarity">
    <text evidence="1">Belongs to the small GTPase superfamily. Rab family.</text>
</comment>
<dbReference type="NCBIfam" id="TIGR00231">
    <property type="entry name" value="small_GTP"/>
    <property type="match status" value="2"/>
</dbReference>
<evidence type="ECO:0000256" key="1">
    <source>
        <dbReference type="ARBA" id="ARBA00006270"/>
    </source>
</evidence>
<dbReference type="SUPFAM" id="SSF52540">
    <property type="entry name" value="P-loop containing nucleoside triphosphate hydrolases"/>
    <property type="match status" value="1"/>
</dbReference>
<keyword evidence="2" id="KW-1133">Transmembrane helix</keyword>
<dbReference type="InterPro" id="IPR001806">
    <property type="entry name" value="Small_GTPase"/>
</dbReference>
<dbReference type="InterPro" id="IPR027417">
    <property type="entry name" value="P-loop_NTPase"/>
</dbReference>
<accession>A0A7J8SQH3</accession>
<protein>
    <recommendedName>
        <fullName evidence="5">GTP-binding protein</fullName>
    </recommendedName>
</protein>
<dbReference type="PRINTS" id="PR00449">
    <property type="entry name" value="RASTRNSFRMNG"/>
</dbReference>
<dbReference type="SMART" id="SM00175">
    <property type="entry name" value="RAB"/>
    <property type="match status" value="1"/>
</dbReference>
<dbReference type="Proteomes" id="UP000593561">
    <property type="component" value="Unassembled WGS sequence"/>
</dbReference>